<evidence type="ECO:0000313" key="9">
    <source>
        <dbReference type="EMBL" id="PWL08647.1"/>
    </source>
</evidence>
<dbReference type="Proteomes" id="UP000246004">
    <property type="component" value="Unassembled WGS sequence"/>
</dbReference>
<keyword evidence="1 6" id="KW-0479">Metal-binding</keyword>
<dbReference type="RefSeq" id="WP_011406218.1">
    <property type="nucleotide sequence ID" value="NZ_CANQEZ010000002.1"/>
</dbReference>
<reference evidence="9 11" key="1">
    <citation type="submission" date="2016-04" db="EMBL/GenBank/DDBJ databases">
        <title>Genome sequence of Methanosphaera cuniculi DSM 4103.</title>
        <authorList>
            <person name="Poehlein A."/>
            <person name="Seedorf H."/>
            <person name="Daniel R."/>
        </authorList>
    </citation>
    <scope>NUCLEOTIDE SEQUENCE [LARGE SCALE GENOMIC DNA]</scope>
    <source>
        <strain evidence="9 11">DSM 4103</strain>
    </source>
</reference>
<keyword evidence="4 6" id="KW-0689">Ribosomal protein</keyword>
<evidence type="ECO:0000313" key="11">
    <source>
        <dbReference type="Proteomes" id="UP000246004"/>
    </source>
</evidence>
<dbReference type="SUPFAM" id="SSF57829">
    <property type="entry name" value="Zn-binding ribosomal proteins"/>
    <property type="match status" value="1"/>
</dbReference>
<keyword evidence="5 6" id="KW-0687">Ribonucleoprotein</keyword>
<dbReference type="HAMAP" id="MF_00777">
    <property type="entry name" value="Ribosomal_eS31"/>
    <property type="match status" value="1"/>
</dbReference>
<dbReference type="AlphaFoldDB" id="A0A2A2HC59"/>
<keyword evidence="2 6" id="KW-0863">Zinc-finger</keyword>
<name>A0A2A2HC59_9EURY</name>
<dbReference type="GO" id="GO:1990904">
    <property type="term" value="C:ribonucleoprotein complex"/>
    <property type="evidence" value="ECO:0007669"/>
    <property type="project" value="UniProtKB-KW"/>
</dbReference>
<evidence type="ECO:0000256" key="2">
    <source>
        <dbReference type="ARBA" id="ARBA00022771"/>
    </source>
</evidence>
<evidence type="ECO:0000256" key="6">
    <source>
        <dbReference type="HAMAP-Rule" id="MF_00777"/>
    </source>
</evidence>
<feature type="binding site" evidence="6">
    <location>
        <position position="40"/>
    </location>
    <ligand>
        <name>Zn(2+)</name>
        <dbReference type="ChEBI" id="CHEBI:29105"/>
    </ligand>
</feature>
<dbReference type="GeneID" id="87063435"/>
<accession>A0A2A2HC59</accession>
<evidence type="ECO:0000259" key="7">
    <source>
        <dbReference type="SMART" id="SM01402"/>
    </source>
</evidence>
<dbReference type="EMBL" id="LMVN01000024">
    <property type="protein sequence ID" value="PAV06886.1"/>
    <property type="molecule type" value="Genomic_DNA"/>
</dbReference>
<dbReference type="GO" id="GO:0005840">
    <property type="term" value="C:ribosome"/>
    <property type="evidence" value="ECO:0007669"/>
    <property type="project" value="UniProtKB-KW"/>
</dbReference>
<comment type="caution">
    <text evidence="6">Lacks conserved residue(s) required for the propagation of feature annotation.</text>
</comment>
<dbReference type="OrthoDB" id="25142at2157"/>
<dbReference type="GO" id="GO:0006412">
    <property type="term" value="P:translation"/>
    <property type="evidence" value="ECO:0007669"/>
    <property type="project" value="UniProtKB-UniRule"/>
</dbReference>
<evidence type="ECO:0000256" key="5">
    <source>
        <dbReference type="ARBA" id="ARBA00023274"/>
    </source>
</evidence>
<feature type="binding site" evidence="6">
    <location>
        <position position="43"/>
    </location>
    <ligand>
        <name>Zn(2+)</name>
        <dbReference type="ChEBI" id="CHEBI:29105"/>
    </ligand>
</feature>
<gene>
    <name evidence="6" type="primary">rps27ae</name>
    <name evidence="8" type="ORF">ASJ82_07150</name>
    <name evidence="9" type="ORF">MSCUN_03600</name>
</gene>
<comment type="subunit">
    <text evidence="6">Part of the 30S ribosomal subunit.</text>
</comment>
<dbReference type="EMBL" id="LWMS01000010">
    <property type="protein sequence ID" value="PWL08647.1"/>
    <property type="molecule type" value="Genomic_DNA"/>
</dbReference>
<dbReference type="SMART" id="SM01402">
    <property type="entry name" value="Ribosomal_S27"/>
    <property type="match status" value="1"/>
</dbReference>
<dbReference type="GO" id="GO:0008270">
    <property type="term" value="F:zinc ion binding"/>
    <property type="evidence" value="ECO:0007669"/>
    <property type="project" value="UniProtKB-UniRule"/>
</dbReference>
<evidence type="ECO:0000313" key="8">
    <source>
        <dbReference type="EMBL" id="PAV06886.1"/>
    </source>
</evidence>
<feature type="domain" description="Small ribosomal subunit protein eS31" evidence="7">
    <location>
        <begin position="4"/>
        <end position="46"/>
    </location>
</feature>
<dbReference type="NCBIfam" id="NF001669">
    <property type="entry name" value="PRK00432.1"/>
    <property type="match status" value="1"/>
</dbReference>
<organism evidence="8 10">
    <name type="scientific">Methanosphaera cuniculi</name>
    <dbReference type="NCBI Taxonomy" id="1077256"/>
    <lineage>
        <taxon>Archaea</taxon>
        <taxon>Methanobacteriati</taxon>
        <taxon>Methanobacteriota</taxon>
        <taxon>Methanomada group</taxon>
        <taxon>Methanobacteria</taxon>
        <taxon>Methanobacteriales</taxon>
        <taxon>Methanobacteriaceae</taxon>
        <taxon>Methanosphaera</taxon>
    </lineage>
</organism>
<evidence type="ECO:0000256" key="4">
    <source>
        <dbReference type="ARBA" id="ARBA00022980"/>
    </source>
</evidence>
<dbReference type="Pfam" id="PF01599">
    <property type="entry name" value="Ribosomal_S27"/>
    <property type="match status" value="1"/>
</dbReference>
<comment type="similarity">
    <text evidence="6">Belongs to the eukaryotic ribosomal protein eS31 family.</text>
</comment>
<proteinExistence type="inferred from homology"/>
<dbReference type="SMR" id="A0A2A2HC59"/>
<evidence type="ECO:0000313" key="10">
    <source>
        <dbReference type="Proteomes" id="UP000217528"/>
    </source>
</evidence>
<dbReference type="Gene3D" id="6.20.50.180">
    <property type="match status" value="1"/>
</dbReference>
<dbReference type="InterPro" id="IPR002906">
    <property type="entry name" value="Ribosomal_eS31"/>
</dbReference>
<evidence type="ECO:0000256" key="1">
    <source>
        <dbReference type="ARBA" id="ARBA00022723"/>
    </source>
</evidence>
<dbReference type="Proteomes" id="UP000217528">
    <property type="component" value="Unassembled WGS sequence"/>
</dbReference>
<comment type="cofactor">
    <cofactor evidence="6">
        <name>Zn(2+)</name>
        <dbReference type="ChEBI" id="CHEBI:29105"/>
    </cofactor>
    <text evidence="6">Binds 1 zinc ion per subunit.</text>
</comment>
<feature type="binding site" evidence="6">
    <location>
        <position position="22"/>
    </location>
    <ligand>
        <name>Zn(2+)</name>
        <dbReference type="ChEBI" id="CHEBI:29105"/>
    </ligand>
</feature>
<reference evidence="8 10" key="2">
    <citation type="journal article" date="2017" name="BMC Genomics">
        <title>Genomic analysis of methanogenic archaea reveals a shift towards energy conservation.</title>
        <authorList>
            <person name="Gilmore S.P."/>
            <person name="Henske J.K."/>
            <person name="Sexton J.A."/>
            <person name="Solomon K.V."/>
            <person name="Seppala S."/>
            <person name="Yoo J.I."/>
            <person name="Huyett L.M."/>
            <person name="Pressman A."/>
            <person name="Cogan J.Z."/>
            <person name="Kivenson V."/>
            <person name="Peng X."/>
            <person name="Tan Y."/>
            <person name="Valentine D.L."/>
            <person name="O'Malley M.A."/>
        </authorList>
    </citation>
    <scope>NUCLEOTIDE SEQUENCE [LARGE SCALE GENOMIC DNA]</scope>
    <source>
        <strain evidence="8 10">1R-7</strain>
    </source>
</reference>
<evidence type="ECO:0000256" key="3">
    <source>
        <dbReference type="ARBA" id="ARBA00022833"/>
    </source>
</evidence>
<comment type="caution">
    <text evidence="8">The sequence shown here is derived from an EMBL/GenBank/DDBJ whole genome shotgun (WGS) entry which is preliminary data.</text>
</comment>
<keyword evidence="10" id="KW-1185">Reference proteome</keyword>
<dbReference type="InterPro" id="IPR022845">
    <property type="entry name" value="Ribosomal_eS31_arc"/>
</dbReference>
<sequence length="51" mass="6002">MSKKYELYEVKDGKIVRKNPECVRCSHGIFMADHGDRYACGRCGYTQWKNE</sequence>
<keyword evidence="3 6" id="KW-0862">Zinc</keyword>
<feature type="binding site" evidence="6">
    <location>
        <position position="25"/>
    </location>
    <ligand>
        <name>Zn(2+)</name>
        <dbReference type="ChEBI" id="CHEBI:29105"/>
    </ligand>
</feature>
<dbReference type="InterPro" id="IPR011332">
    <property type="entry name" value="Ribosomal_zn-bd"/>
</dbReference>
<protein>
    <recommendedName>
        <fullName evidence="6">Small ribosomal subunit protein eS31</fullName>
    </recommendedName>
</protein>
<dbReference type="GO" id="GO:0003735">
    <property type="term" value="F:structural constituent of ribosome"/>
    <property type="evidence" value="ECO:0007669"/>
    <property type="project" value="InterPro"/>
</dbReference>